<dbReference type="PANTHER" id="PTHR33067">
    <property type="entry name" value="RNA-DIRECTED DNA POLYMERASE-RELATED"/>
    <property type="match status" value="1"/>
</dbReference>
<sequence length="203" mass="23220">MESQYEKFLDMIRVVRINVPLVDVLAGMPNYVPPKLGDPRSFLIPCNFNKDSSCNALAELSASINLMPYSLYTKLSLKTLKPTKMSVRLADRSLQYPVGILENMLVEVGKFTFPADFVILEMEEDSKKQLNLRVRTERMIFHIDSAMKHSYSNDDTCFSIDVIDEILEEDFDALLDEGSKILHSIKGIILEENFLLNSMNSWQ</sequence>
<comment type="caution">
    <text evidence="1">The sequence shown here is derived from an EMBL/GenBank/DDBJ whole genome shotgun (WGS) entry which is preliminary data.</text>
</comment>
<keyword evidence="1" id="KW-0548">Nucleotidyltransferase</keyword>
<dbReference type="Gene3D" id="2.40.70.10">
    <property type="entry name" value="Acid Proteases"/>
    <property type="match status" value="1"/>
</dbReference>
<dbReference type="GO" id="GO:0003964">
    <property type="term" value="F:RNA-directed DNA polymerase activity"/>
    <property type="evidence" value="ECO:0007669"/>
    <property type="project" value="UniProtKB-KW"/>
</dbReference>
<accession>A0ABQ5E2S2</accession>
<dbReference type="Proteomes" id="UP001151760">
    <property type="component" value="Unassembled WGS sequence"/>
</dbReference>
<dbReference type="InterPro" id="IPR021109">
    <property type="entry name" value="Peptidase_aspartic_dom_sf"/>
</dbReference>
<dbReference type="PANTHER" id="PTHR33067:SF9">
    <property type="entry name" value="RNA-DIRECTED DNA POLYMERASE"/>
    <property type="match status" value="1"/>
</dbReference>
<dbReference type="EMBL" id="BQNB010015868">
    <property type="protein sequence ID" value="GJT45063.1"/>
    <property type="molecule type" value="Genomic_DNA"/>
</dbReference>
<evidence type="ECO:0000313" key="2">
    <source>
        <dbReference type="Proteomes" id="UP001151760"/>
    </source>
</evidence>
<protein>
    <submittedName>
        <fullName evidence="1">Reverse transcriptase domain-containing protein</fullName>
    </submittedName>
</protein>
<keyword evidence="1" id="KW-0695">RNA-directed DNA polymerase</keyword>
<keyword evidence="1" id="KW-0808">Transferase</keyword>
<gene>
    <name evidence="1" type="ORF">Tco_0953778</name>
</gene>
<organism evidence="1 2">
    <name type="scientific">Tanacetum coccineum</name>
    <dbReference type="NCBI Taxonomy" id="301880"/>
    <lineage>
        <taxon>Eukaryota</taxon>
        <taxon>Viridiplantae</taxon>
        <taxon>Streptophyta</taxon>
        <taxon>Embryophyta</taxon>
        <taxon>Tracheophyta</taxon>
        <taxon>Spermatophyta</taxon>
        <taxon>Magnoliopsida</taxon>
        <taxon>eudicotyledons</taxon>
        <taxon>Gunneridae</taxon>
        <taxon>Pentapetalae</taxon>
        <taxon>asterids</taxon>
        <taxon>campanulids</taxon>
        <taxon>Asterales</taxon>
        <taxon>Asteraceae</taxon>
        <taxon>Asteroideae</taxon>
        <taxon>Anthemideae</taxon>
        <taxon>Anthemidinae</taxon>
        <taxon>Tanacetum</taxon>
    </lineage>
</organism>
<keyword evidence="2" id="KW-1185">Reference proteome</keyword>
<name>A0ABQ5E2S2_9ASTR</name>
<proteinExistence type="predicted"/>
<reference evidence="1" key="2">
    <citation type="submission" date="2022-01" db="EMBL/GenBank/DDBJ databases">
        <authorList>
            <person name="Yamashiro T."/>
            <person name="Shiraishi A."/>
            <person name="Satake H."/>
            <person name="Nakayama K."/>
        </authorList>
    </citation>
    <scope>NUCLEOTIDE SEQUENCE</scope>
</reference>
<reference evidence="1" key="1">
    <citation type="journal article" date="2022" name="Int. J. Mol. Sci.">
        <title>Draft Genome of Tanacetum Coccineum: Genomic Comparison of Closely Related Tanacetum-Family Plants.</title>
        <authorList>
            <person name="Yamashiro T."/>
            <person name="Shiraishi A."/>
            <person name="Nakayama K."/>
            <person name="Satake H."/>
        </authorList>
    </citation>
    <scope>NUCLEOTIDE SEQUENCE</scope>
</reference>
<evidence type="ECO:0000313" key="1">
    <source>
        <dbReference type="EMBL" id="GJT45063.1"/>
    </source>
</evidence>
<dbReference type="CDD" id="cd00303">
    <property type="entry name" value="retropepsin_like"/>
    <property type="match status" value="1"/>
</dbReference>